<dbReference type="Proteomes" id="UP000184388">
    <property type="component" value="Unassembled WGS sequence"/>
</dbReference>
<evidence type="ECO:0000313" key="2">
    <source>
        <dbReference type="Proteomes" id="UP000184388"/>
    </source>
</evidence>
<name>A0A9X8MZV9_9ACTN</name>
<reference evidence="2" key="1">
    <citation type="submission" date="2016-11" db="EMBL/GenBank/DDBJ databases">
        <authorList>
            <person name="Jaros S."/>
            <person name="Januszkiewicz K."/>
            <person name="Wedrychowicz H."/>
        </authorList>
    </citation>
    <scope>NUCLEOTIDE SEQUENCE [LARGE SCALE GENOMIC DNA]</scope>
    <source>
        <strain evidence="2">CGMCC 4.3555</strain>
    </source>
</reference>
<organism evidence="1 2">
    <name type="scientific">Streptomyces yunnanensis</name>
    <dbReference type="NCBI Taxonomy" id="156453"/>
    <lineage>
        <taxon>Bacteria</taxon>
        <taxon>Bacillati</taxon>
        <taxon>Actinomycetota</taxon>
        <taxon>Actinomycetes</taxon>
        <taxon>Kitasatosporales</taxon>
        <taxon>Streptomycetaceae</taxon>
        <taxon>Streptomyces</taxon>
    </lineage>
</organism>
<protein>
    <submittedName>
        <fullName evidence="1">Uncharacterized protein</fullName>
    </submittedName>
</protein>
<dbReference type="AlphaFoldDB" id="A0A9X8MZV9"/>
<dbReference type="EMBL" id="FRBK01000011">
    <property type="protein sequence ID" value="SHM46975.1"/>
    <property type="molecule type" value="Genomic_DNA"/>
</dbReference>
<dbReference type="RefSeq" id="WP_143179659.1">
    <property type="nucleotide sequence ID" value="NZ_FRBK01000011.1"/>
</dbReference>
<gene>
    <name evidence="1" type="ORF">SAMN05216268_111120</name>
</gene>
<evidence type="ECO:0000313" key="1">
    <source>
        <dbReference type="EMBL" id="SHM46975.1"/>
    </source>
</evidence>
<proteinExistence type="predicted"/>
<comment type="caution">
    <text evidence="1">The sequence shown here is derived from an EMBL/GenBank/DDBJ whole genome shotgun (WGS) entry which is preliminary data.</text>
</comment>
<accession>A0A9X8MZV9</accession>
<sequence length="65" mass="6420">MTEIGPLLGQIAPAAEAVAGAYGVGVPTRATNARAAQATGARSLSFTDSAGINATGDGATNIRYR</sequence>